<dbReference type="InterPro" id="IPR059106">
    <property type="entry name" value="WHD_MalT"/>
</dbReference>
<dbReference type="KEGG" id="sbae:DSM104329_04212"/>
<dbReference type="InterPro" id="IPR000792">
    <property type="entry name" value="Tscrpt_reg_LuxR_C"/>
</dbReference>
<evidence type="ECO:0000313" key="3">
    <source>
        <dbReference type="Proteomes" id="UP001162834"/>
    </source>
</evidence>
<dbReference type="AlphaFoldDB" id="A0A9E6Y1P4"/>
<evidence type="ECO:0000259" key="1">
    <source>
        <dbReference type="PROSITE" id="PS50043"/>
    </source>
</evidence>
<dbReference type="Pfam" id="PF00196">
    <property type="entry name" value="GerE"/>
    <property type="match status" value="1"/>
</dbReference>
<dbReference type="InterPro" id="IPR016032">
    <property type="entry name" value="Sig_transdc_resp-reg_C-effctor"/>
</dbReference>
<dbReference type="SUPFAM" id="SSF46894">
    <property type="entry name" value="C-terminal effector domain of the bipartite response regulators"/>
    <property type="match status" value="1"/>
</dbReference>
<dbReference type="GO" id="GO:0003677">
    <property type="term" value="F:DNA binding"/>
    <property type="evidence" value="ECO:0007669"/>
    <property type="project" value="InterPro"/>
</dbReference>
<protein>
    <submittedName>
        <fullName evidence="2">HTH-type transcriptional regulator MalT</fullName>
    </submittedName>
</protein>
<dbReference type="SUPFAM" id="SSF48452">
    <property type="entry name" value="TPR-like"/>
    <property type="match status" value="1"/>
</dbReference>
<dbReference type="CDD" id="cd06170">
    <property type="entry name" value="LuxR_C_like"/>
    <property type="match status" value="1"/>
</dbReference>
<gene>
    <name evidence="2" type="primary">malT_4</name>
    <name evidence="2" type="ORF">DSM104329_04212</name>
</gene>
<dbReference type="Pfam" id="PF25873">
    <property type="entry name" value="WHD_MalT"/>
    <property type="match status" value="1"/>
</dbReference>
<dbReference type="EMBL" id="CP087164">
    <property type="protein sequence ID" value="UGS37791.1"/>
    <property type="molecule type" value="Genomic_DNA"/>
</dbReference>
<proteinExistence type="predicted"/>
<dbReference type="RefSeq" id="WP_259311834.1">
    <property type="nucleotide sequence ID" value="NZ_CP087164.1"/>
</dbReference>
<organism evidence="2 3">
    <name type="scientific">Capillimicrobium parvum</name>
    <dbReference type="NCBI Taxonomy" id="2884022"/>
    <lineage>
        <taxon>Bacteria</taxon>
        <taxon>Bacillati</taxon>
        <taxon>Actinomycetota</taxon>
        <taxon>Thermoleophilia</taxon>
        <taxon>Solirubrobacterales</taxon>
        <taxon>Capillimicrobiaceae</taxon>
        <taxon>Capillimicrobium</taxon>
    </lineage>
</organism>
<dbReference type="InterPro" id="IPR036388">
    <property type="entry name" value="WH-like_DNA-bd_sf"/>
</dbReference>
<dbReference type="Gene3D" id="1.10.10.10">
    <property type="entry name" value="Winged helix-like DNA-binding domain superfamily/Winged helix DNA-binding domain"/>
    <property type="match status" value="1"/>
</dbReference>
<sequence>MAASTAEHRASHDEILDGFVARPRLVRTFDETRGTVIGTVVAPSGYGKTTFLRQWAHDDPRPVAWLTLRREHTARPRLLDAIAGHLAAVQQPDRSDPRVALVLDDAHVLPSDSAELLLLVAEHLPAGSLLVIASTCEPPLPMGRLRLERRLREVRACDLAMTRSEARELLHREGIRLDPDQLTKAMHATEGWPAGLVLTALAVRACGGASAALESFGGDDRVVADYLNDVFLDALPADRLQLLVRTSVLDQLTGPLCDAVANQHGSGAALREMSRANILVSSLDRCERTFRVHPLLRGLLRSELRRAGQDVEARAHARAATWFEGHGDPDSAIDQAAAAGDVDRAGRLLWASAPFHAVHGRNAYLERALRRFTPAQIAGDPALALCTATSRLGTGDRDYVEHWTDVAEHGIRDASPACRARFAAGVAVLRASVARRGLAQMSADAQRAHRLDVEDGAWRAQACFLDGAALHLTGDAPAARERLTEGVRLGALDAPVVEVQCRAQLALIDFADEQWSDAEEHAERARSTLEQSGLDEQPVGALAYAVSAFARAHNGEIEQASCDVDAAGRLLERLTGAAPWFEAEIRIALARTQLRLSDSAAARGLLTSAGRLLRHCPDATVLRAAIDDAWARADTFAAAAVVGVCALTTAELRVLRMLPSHLSLGEIAARLHVSLNTVKTQAHAVYRKLDASSRSEAVTCARTVGLIDG</sequence>
<dbReference type="SUPFAM" id="SSF52540">
    <property type="entry name" value="P-loop containing nucleoside triphosphate hydrolases"/>
    <property type="match status" value="1"/>
</dbReference>
<accession>A0A9E6Y1P4</accession>
<dbReference type="GO" id="GO:0006355">
    <property type="term" value="P:regulation of DNA-templated transcription"/>
    <property type="evidence" value="ECO:0007669"/>
    <property type="project" value="InterPro"/>
</dbReference>
<feature type="domain" description="HTH luxR-type" evidence="1">
    <location>
        <begin position="640"/>
        <end position="705"/>
    </location>
</feature>
<keyword evidence="3" id="KW-1185">Reference proteome</keyword>
<dbReference type="SMART" id="SM00421">
    <property type="entry name" value="HTH_LUXR"/>
    <property type="match status" value="1"/>
</dbReference>
<evidence type="ECO:0000313" key="2">
    <source>
        <dbReference type="EMBL" id="UGS37791.1"/>
    </source>
</evidence>
<dbReference type="InterPro" id="IPR027417">
    <property type="entry name" value="P-loop_NTPase"/>
</dbReference>
<dbReference type="InterPro" id="IPR011990">
    <property type="entry name" value="TPR-like_helical_dom_sf"/>
</dbReference>
<dbReference type="PROSITE" id="PS50043">
    <property type="entry name" value="HTH_LUXR_2"/>
    <property type="match status" value="1"/>
</dbReference>
<reference evidence="2" key="1">
    <citation type="journal article" date="2022" name="Int. J. Syst. Evol. Microbiol.">
        <title>Pseudomonas aegrilactucae sp. nov. and Pseudomonas morbosilactucae sp. nov., pathogens causing bacterial rot of lettuce in Japan.</title>
        <authorList>
            <person name="Sawada H."/>
            <person name="Fujikawa T."/>
            <person name="Satou M."/>
        </authorList>
    </citation>
    <scope>NUCLEOTIDE SEQUENCE</scope>
    <source>
        <strain evidence="2">0166_1</strain>
    </source>
</reference>
<dbReference type="Proteomes" id="UP001162834">
    <property type="component" value="Chromosome"/>
</dbReference>
<name>A0A9E6Y1P4_9ACTN</name>